<reference evidence="2" key="1">
    <citation type="journal article" date="2022" name="Int. J. Mol. Sci.">
        <title>Draft Genome of Tanacetum Coccineum: Genomic Comparison of Closely Related Tanacetum-Family Plants.</title>
        <authorList>
            <person name="Yamashiro T."/>
            <person name="Shiraishi A."/>
            <person name="Nakayama K."/>
            <person name="Satake H."/>
        </authorList>
    </citation>
    <scope>NUCLEOTIDE SEQUENCE</scope>
</reference>
<proteinExistence type="predicted"/>
<keyword evidence="3" id="KW-1185">Reference proteome</keyword>
<accession>A0ABQ5IF07</accession>
<feature type="region of interest" description="Disordered" evidence="1">
    <location>
        <begin position="60"/>
        <end position="80"/>
    </location>
</feature>
<gene>
    <name evidence="2" type="ORF">Tco_1094254</name>
</gene>
<evidence type="ECO:0000256" key="1">
    <source>
        <dbReference type="SAM" id="MobiDB-lite"/>
    </source>
</evidence>
<protein>
    <submittedName>
        <fullName evidence="2">Uncharacterized protein</fullName>
    </submittedName>
</protein>
<reference evidence="2" key="2">
    <citation type="submission" date="2022-01" db="EMBL/GenBank/DDBJ databases">
        <authorList>
            <person name="Yamashiro T."/>
            <person name="Shiraishi A."/>
            <person name="Satake H."/>
            <person name="Nakayama K."/>
        </authorList>
    </citation>
    <scope>NUCLEOTIDE SEQUENCE</scope>
</reference>
<comment type="caution">
    <text evidence="2">The sequence shown here is derived from an EMBL/GenBank/DDBJ whole genome shotgun (WGS) entry which is preliminary data.</text>
</comment>
<dbReference type="EMBL" id="BQNB010020703">
    <property type="protein sequence ID" value="GJT98736.1"/>
    <property type="molecule type" value="Genomic_DNA"/>
</dbReference>
<organism evidence="2 3">
    <name type="scientific">Tanacetum coccineum</name>
    <dbReference type="NCBI Taxonomy" id="301880"/>
    <lineage>
        <taxon>Eukaryota</taxon>
        <taxon>Viridiplantae</taxon>
        <taxon>Streptophyta</taxon>
        <taxon>Embryophyta</taxon>
        <taxon>Tracheophyta</taxon>
        <taxon>Spermatophyta</taxon>
        <taxon>Magnoliopsida</taxon>
        <taxon>eudicotyledons</taxon>
        <taxon>Gunneridae</taxon>
        <taxon>Pentapetalae</taxon>
        <taxon>asterids</taxon>
        <taxon>campanulids</taxon>
        <taxon>Asterales</taxon>
        <taxon>Asteraceae</taxon>
        <taxon>Asteroideae</taxon>
        <taxon>Anthemideae</taxon>
        <taxon>Anthemidinae</taxon>
        <taxon>Tanacetum</taxon>
    </lineage>
</organism>
<evidence type="ECO:0000313" key="2">
    <source>
        <dbReference type="EMBL" id="GJT98736.1"/>
    </source>
</evidence>
<name>A0ABQ5IF07_9ASTR</name>
<dbReference type="Proteomes" id="UP001151760">
    <property type="component" value="Unassembled WGS sequence"/>
</dbReference>
<evidence type="ECO:0000313" key="3">
    <source>
        <dbReference type="Proteomes" id="UP001151760"/>
    </source>
</evidence>
<sequence>MIYMNYGREERKARWALAQRTLHVLQAPEPQISSTKRAGNCLKLQSRLRGKQKLQEVLPEAAPLTRTDPDEARPLASEFQTEVVRKPSKKVQFYNEMDINTFMKL</sequence>